<comment type="caution">
    <text evidence="2">The sequence shown here is derived from an EMBL/GenBank/DDBJ whole genome shotgun (WGS) entry which is preliminary data.</text>
</comment>
<keyword evidence="3" id="KW-1185">Reference proteome</keyword>
<protein>
    <submittedName>
        <fullName evidence="2">Putative retroelement protein</fullName>
    </submittedName>
</protein>
<dbReference type="EMBL" id="LXQA010511389">
    <property type="protein sequence ID" value="MCI56384.1"/>
    <property type="molecule type" value="Genomic_DNA"/>
</dbReference>
<dbReference type="PANTHER" id="PTHR11439">
    <property type="entry name" value="GAG-POL-RELATED RETROTRANSPOSON"/>
    <property type="match status" value="1"/>
</dbReference>
<evidence type="ECO:0000313" key="3">
    <source>
        <dbReference type="Proteomes" id="UP000265520"/>
    </source>
</evidence>
<name>A0A392T786_9FABA</name>
<feature type="region of interest" description="Disordered" evidence="1">
    <location>
        <begin position="1"/>
        <end position="22"/>
    </location>
</feature>
<proteinExistence type="predicted"/>
<dbReference type="Proteomes" id="UP000265520">
    <property type="component" value="Unassembled WGS sequence"/>
</dbReference>
<feature type="compositionally biased region" description="Basic and acidic residues" evidence="1">
    <location>
        <begin position="11"/>
        <end position="22"/>
    </location>
</feature>
<sequence>MMGRTLNVEMDPFRPKEDNEKDLGSEVPYLSAIGALMYLANCTRPDIAFAVNLLARFSSRATKRHWKGIKHIFRYLR</sequence>
<reference evidence="2 3" key="1">
    <citation type="journal article" date="2018" name="Front. Plant Sci.">
        <title>Red Clover (Trifolium pratense) and Zigzag Clover (T. medium) - A Picture of Genomic Similarities and Differences.</title>
        <authorList>
            <person name="Dluhosova J."/>
            <person name="Istvanek J."/>
            <person name="Nedelnik J."/>
            <person name="Repkova J."/>
        </authorList>
    </citation>
    <scope>NUCLEOTIDE SEQUENCE [LARGE SCALE GENOMIC DNA]</scope>
    <source>
        <strain evidence="3">cv. 10/8</strain>
        <tissue evidence="2">Leaf</tissue>
    </source>
</reference>
<accession>A0A392T786</accession>
<dbReference type="PANTHER" id="PTHR11439:SF467">
    <property type="entry name" value="INTEGRASE CATALYTIC DOMAIN-CONTAINING PROTEIN"/>
    <property type="match status" value="1"/>
</dbReference>
<dbReference type="AlphaFoldDB" id="A0A392T786"/>
<evidence type="ECO:0000313" key="2">
    <source>
        <dbReference type="EMBL" id="MCI56384.1"/>
    </source>
</evidence>
<organism evidence="2 3">
    <name type="scientific">Trifolium medium</name>
    <dbReference type="NCBI Taxonomy" id="97028"/>
    <lineage>
        <taxon>Eukaryota</taxon>
        <taxon>Viridiplantae</taxon>
        <taxon>Streptophyta</taxon>
        <taxon>Embryophyta</taxon>
        <taxon>Tracheophyta</taxon>
        <taxon>Spermatophyta</taxon>
        <taxon>Magnoliopsida</taxon>
        <taxon>eudicotyledons</taxon>
        <taxon>Gunneridae</taxon>
        <taxon>Pentapetalae</taxon>
        <taxon>rosids</taxon>
        <taxon>fabids</taxon>
        <taxon>Fabales</taxon>
        <taxon>Fabaceae</taxon>
        <taxon>Papilionoideae</taxon>
        <taxon>50 kb inversion clade</taxon>
        <taxon>NPAAA clade</taxon>
        <taxon>Hologalegina</taxon>
        <taxon>IRL clade</taxon>
        <taxon>Trifolieae</taxon>
        <taxon>Trifolium</taxon>
    </lineage>
</organism>
<evidence type="ECO:0000256" key="1">
    <source>
        <dbReference type="SAM" id="MobiDB-lite"/>
    </source>
</evidence>
<feature type="non-terminal residue" evidence="2">
    <location>
        <position position="77"/>
    </location>
</feature>